<protein>
    <submittedName>
        <fullName evidence="2">Glyoxalase</fullName>
    </submittedName>
</protein>
<organism evidence="2 3">
    <name type="scientific">Microvirga mediterraneensis</name>
    <dbReference type="NCBI Taxonomy" id="2754695"/>
    <lineage>
        <taxon>Bacteria</taxon>
        <taxon>Pseudomonadati</taxon>
        <taxon>Pseudomonadota</taxon>
        <taxon>Alphaproteobacteria</taxon>
        <taxon>Hyphomicrobiales</taxon>
        <taxon>Methylobacteriaceae</taxon>
        <taxon>Microvirga</taxon>
    </lineage>
</organism>
<accession>A0A838BMF3</accession>
<gene>
    <name evidence="2" type="ORF">H0S73_10840</name>
</gene>
<keyword evidence="3" id="KW-1185">Reference proteome</keyword>
<dbReference type="InterPro" id="IPR037523">
    <property type="entry name" value="VOC_core"/>
</dbReference>
<comment type="caution">
    <text evidence="2">The sequence shown here is derived from an EMBL/GenBank/DDBJ whole genome shotgun (WGS) entry which is preliminary data.</text>
</comment>
<dbReference type="Proteomes" id="UP000572984">
    <property type="component" value="Unassembled WGS sequence"/>
</dbReference>
<dbReference type="PANTHER" id="PTHR39175">
    <property type="entry name" value="FAMILY PROTEIN, PUTATIVE (AFU_ORTHOLOGUE AFUA_3G15060)-RELATED"/>
    <property type="match status" value="1"/>
</dbReference>
<evidence type="ECO:0000313" key="3">
    <source>
        <dbReference type="Proteomes" id="UP000572984"/>
    </source>
</evidence>
<dbReference type="AlphaFoldDB" id="A0A838BMF3"/>
<proteinExistence type="predicted"/>
<dbReference type="SUPFAM" id="SSF54593">
    <property type="entry name" value="Glyoxalase/Bleomycin resistance protein/Dihydroxybiphenyl dioxygenase"/>
    <property type="match status" value="1"/>
</dbReference>
<dbReference type="PROSITE" id="PS51819">
    <property type="entry name" value="VOC"/>
    <property type="match status" value="1"/>
</dbReference>
<feature type="domain" description="VOC" evidence="1">
    <location>
        <begin position="4"/>
        <end position="118"/>
    </location>
</feature>
<dbReference type="Gene3D" id="3.10.180.10">
    <property type="entry name" value="2,3-Dihydroxybiphenyl 1,2-Dioxygenase, domain 1"/>
    <property type="match status" value="1"/>
</dbReference>
<dbReference type="EMBL" id="JACDXJ010000001">
    <property type="protein sequence ID" value="MBA1156620.1"/>
    <property type="molecule type" value="Genomic_DNA"/>
</dbReference>
<dbReference type="PANTHER" id="PTHR39175:SF1">
    <property type="entry name" value="FAMILY PROTEIN, PUTATIVE (AFU_ORTHOLOGUE AFUA_3G15060)-RELATED"/>
    <property type="match status" value="1"/>
</dbReference>
<sequence>MMLRIDHVQLAIPKGSEDLCRLFYVDLLGMTEIPKPETLAGRGGLWLQSGEIQLHLGVEDDFRPARKAHPAFAVAEIDQYSIRFMKNGFTPVWDDAIPGIRRFYVSDPVGNRIEFIGRTIP</sequence>
<name>A0A838BMF3_9HYPH</name>
<evidence type="ECO:0000313" key="2">
    <source>
        <dbReference type="EMBL" id="MBA1156620.1"/>
    </source>
</evidence>
<reference evidence="2 3" key="1">
    <citation type="submission" date="2020-07" db="EMBL/GenBank/DDBJ databases">
        <title>Draft genome and description of Microvirga mediterraneensis Marseille-Q2068 sp. nov.</title>
        <authorList>
            <person name="Boxberger M."/>
        </authorList>
    </citation>
    <scope>NUCLEOTIDE SEQUENCE [LARGE SCALE GENOMIC DNA]</scope>
    <source>
        <strain evidence="2 3">Marseille-Q2068</strain>
    </source>
</reference>
<dbReference type="InterPro" id="IPR029068">
    <property type="entry name" value="Glyas_Bleomycin-R_OHBP_Dase"/>
</dbReference>
<evidence type="ECO:0000259" key="1">
    <source>
        <dbReference type="PROSITE" id="PS51819"/>
    </source>
</evidence>